<proteinExistence type="predicted"/>
<keyword evidence="7" id="KW-1185">Reference proteome</keyword>
<dbReference type="Gene3D" id="1.10.10.10">
    <property type="entry name" value="Winged helix-like DNA-binding domain superfamily/Winged helix DNA-binding domain"/>
    <property type="match status" value="1"/>
</dbReference>
<feature type="domain" description="HTH hxlR-type" evidence="5">
    <location>
        <begin position="37"/>
        <end position="129"/>
    </location>
</feature>
<dbReference type="GO" id="GO:0003677">
    <property type="term" value="F:DNA binding"/>
    <property type="evidence" value="ECO:0007669"/>
    <property type="project" value="UniProtKB-KW"/>
</dbReference>
<dbReference type="PANTHER" id="PTHR33204:SF37">
    <property type="entry name" value="HTH-TYPE TRANSCRIPTIONAL REGULATOR YODB"/>
    <property type="match status" value="1"/>
</dbReference>
<dbReference type="InterPro" id="IPR002577">
    <property type="entry name" value="HTH_HxlR"/>
</dbReference>
<dbReference type="SUPFAM" id="SSF46785">
    <property type="entry name" value="Winged helix' DNA-binding domain"/>
    <property type="match status" value="1"/>
</dbReference>
<keyword evidence="3" id="KW-0804">Transcription</keyword>
<dbReference type="Pfam" id="PF01638">
    <property type="entry name" value="HxlR"/>
    <property type="match status" value="1"/>
</dbReference>
<evidence type="ECO:0000313" key="7">
    <source>
        <dbReference type="Proteomes" id="UP000028702"/>
    </source>
</evidence>
<evidence type="ECO:0000313" key="6">
    <source>
        <dbReference type="EMBL" id="GAK46677.1"/>
    </source>
</evidence>
<dbReference type="AlphaFoldDB" id="A0A081BF59"/>
<protein>
    <submittedName>
        <fullName evidence="6">HxlR family transcriptional regulator</fullName>
    </submittedName>
</protein>
<dbReference type="InterPro" id="IPR036390">
    <property type="entry name" value="WH_DNA-bd_sf"/>
</dbReference>
<evidence type="ECO:0000259" key="5">
    <source>
        <dbReference type="PROSITE" id="PS51118"/>
    </source>
</evidence>
<dbReference type="eggNOG" id="COG1733">
    <property type="taxonomic scope" value="Bacteria"/>
</dbReference>
<sequence length="134" mass="14769">MAPHGKAPKKAKKTAPKAVRKSAPRPGRPVRGSATGRPVMALIDLIGRRWVLRILWELRSGPLTFRALQEACGGISPSVLNARLADLKETGLLEHEEAEGYRMTQLGRELTEQLAPLTGWAERWARQLEKSGKA</sequence>
<accession>A0A081BF59</accession>
<dbReference type="PANTHER" id="PTHR33204">
    <property type="entry name" value="TRANSCRIPTIONAL REGULATOR, MARR FAMILY"/>
    <property type="match status" value="1"/>
</dbReference>
<dbReference type="EMBL" id="BBIO01000024">
    <property type="protein sequence ID" value="GAK46677.1"/>
    <property type="molecule type" value="Genomic_DNA"/>
</dbReference>
<keyword evidence="2" id="KW-0238">DNA-binding</keyword>
<comment type="caution">
    <text evidence="6">The sequence shown here is derived from an EMBL/GenBank/DDBJ whole genome shotgun (WGS) entry which is preliminary data.</text>
</comment>
<gene>
    <name evidence="6" type="ORF">M2A_3176</name>
</gene>
<name>A0A081BF59_9HYPH</name>
<organism evidence="6 7">
    <name type="scientific">Tepidicaulis marinus</name>
    <dbReference type="NCBI Taxonomy" id="1333998"/>
    <lineage>
        <taxon>Bacteria</taxon>
        <taxon>Pseudomonadati</taxon>
        <taxon>Pseudomonadota</taxon>
        <taxon>Alphaproteobacteria</taxon>
        <taxon>Hyphomicrobiales</taxon>
        <taxon>Parvibaculaceae</taxon>
        <taxon>Tepidicaulis</taxon>
    </lineage>
</organism>
<dbReference type="CDD" id="cd00090">
    <property type="entry name" value="HTH_ARSR"/>
    <property type="match status" value="1"/>
</dbReference>
<feature type="region of interest" description="Disordered" evidence="4">
    <location>
        <begin position="1"/>
        <end position="35"/>
    </location>
</feature>
<dbReference type="PROSITE" id="PS51118">
    <property type="entry name" value="HTH_HXLR"/>
    <property type="match status" value="1"/>
</dbReference>
<evidence type="ECO:0000256" key="4">
    <source>
        <dbReference type="SAM" id="MobiDB-lite"/>
    </source>
</evidence>
<evidence type="ECO:0000256" key="1">
    <source>
        <dbReference type="ARBA" id="ARBA00023015"/>
    </source>
</evidence>
<evidence type="ECO:0000256" key="3">
    <source>
        <dbReference type="ARBA" id="ARBA00023163"/>
    </source>
</evidence>
<dbReference type="InterPro" id="IPR011991">
    <property type="entry name" value="ArsR-like_HTH"/>
</dbReference>
<dbReference type="InterPro" id="IPR036388">
    <property type="entry name" value="WH-like_DNA-bd_sf"/>
</dbReference>
<keyword evidence="1" id="KW-0805">Transcription regulation</keyword>
<dbReference type="Proteomes" id="UP000028702">
    <property type="component" value="Unassembled WGS sequence"/>
</dbReference>
<feature type="compositionally biased region" description="Basic residues" evidence="4">
    <location>
        <begin position="1"/>
        <end position="23"/>
    </location>
</feature>
<evidence type="ECO:0000256" key="2">
    <source>
        <dbReference type="ARBA" id="ARBA00023125"/>
    </source>
</evidence>
<reference evidence="6 7" key="1">
    <citation type="submission" date="2014-07" db="EMBL/GenBank/DDBJ databases">
        <title>Tepidicaulis marinum gen. nov., sp. nov., a novel marine bacterium denitrifying nitrate to nitrous oxide strictly under microaerobic conditions.</title>
        <authorList>
            <person name="Takeuchi M."/>
            <person name="Yamagishi T."/>
            <person name="Kamagata Y."/>
            <person name="Oshima K."/>
            <person name="Hattori M."/>
            <person name="Katayama T."/>
            <person name="Hanada S."/>
            <person name="Tamaki H."/>
            <person name="Marumo K."/>
            <person name="Maeda H."/>
            <person name="Nedachi M."/>
            <person name="Iwasaki W."/>
            <person name="Suwa Y."/>
            <person name="Sakata S."/>
        </authorList>
    </citation>
    <scope>NUCLEOTIDE SEQUENCE [LARGE SCALE GENOMIC DNA]</scope>
    <source>
        <strain evidence="6 7">MA2</strain>
    </source>
</reference>
<dbReference type="GO" id="GO:0006355">
    <property type="term" value="P:regulation of DNA-templated transcription"/>
    <property type="evidence" value="ECO:0007669"/>
    <property type="project" value="UniProtKB-ARBA"/>
</dbReference>